<dbReference type="SUPFAM" id="SSF52540">
    <property type="entry name" value="P-loop containing nucleoside triphosphate hydrolases"/>
    <property type="match status" value="1"/>
</dbReference>
<evidence type="ECO:0000256" key="7">
    <source>
        <dbReference type="ARBA" id="ARBA00023136"/>
    </source>
</evidence>
<dbReference type="GO" id="GO:0016887">
    <property type="term" value="F:ATP hydrolysis activity"/>
    <property type="evidence" value="ECO:0007669"/>
    <property type="project" value="InterPro"/>
</dbReference>
<dbReference type="PANTHER" id="PTHR24220">
    <property type="entry name" value="IMPORT ATP-BINDING PROTEIN"/>
    <property type="match status" value="1"/>
</dbReference>
<sequence>MLIFQNVEIRYKSGNVAVSNINFKVDKGEFIYIVGPSGAGKSSLLKAIFKEVEPSKGEIFLLDKNITRVKRRQIPYLRRQVGVVFQDFRLLEEKNVYENVAFALRVIGASRKEIKTKVVDVLETVGLSKKLKRYPNQLSGGEQQRVALARALVNKPELIVCDEPTGNLDPNTSDEIMEILNKINLRGTTVIMATHAKEIVNKYKKRVIAVQDGSIVRDDIEGGYSDVL</sequence>
<dbReference type="InterPro" id="IPR015854">
    <property type="entry name" value="ABC_transpr_LolD-like"/>
</dbReference>
<dbReference type="InterPro" id="IPR005286">
    <property type="entry name" value="Cell_div_FtsE"/>
</dbReference>
<comment type="subcellular location">
    <subcellularLocation>
        <location evidence="9">Cell membrane</location>
        <topology evidence="9">Peripheral membrane protein</topology>
        <orientation evidence="9">Cytoplasmic side</orientation>
    </subcellularLocation>
</comment>
<accession>A0AAU7VN66</accession>
<dbReference type="PROSITE" id="PS50893">
    <property type="entry name" value="ABC_TRANSPORTER_2"/>
    <property type="match status" value="1"/>
</dbReference>
<keyword evidence="5 9" id="KW-0547">Nucleotide-binding</keyword>
<keyword evidence="6 9" id="KW-0067">ATP-binding</keyword>
<evidence type="ECO:0000256" key="9">
    <source>
        <dbReference type="RuleBase" id="RU365094"/>
    </source>
</evidence>
<dbReference type="GO" id="GO:0005524">
    <property type="term" value="F:ATP binding"/>
    <property type="evidence" value="ECO:0007669"/>
    <property type="project" value="UniProtKB-UniRule"/>
</dbReference>
<evidence type="ECO:0000313" key="11">
    <source>
        <dbReference type="EMBL" id="XBX75413.1"/>
    </source>
</evidence>
<dbReference type="PANTHER" id="PTHR24220:SF470">
    <property type="entry name" value="CELL DIVISION ATP-BINDING PROTEIN FTSE"/>
    <property type="match status" value="1"/>
</dbReference>
<keyword evidence="3 9" id="KW-1003">Cell membrane</keyword>
<organism evidence="11">
    <name type="scientific">Proteinivorax tanatarense</name>
    <dbReference type="NCBI Taxonomy" id="1260629"/>
    <lineage>
        <taxon>Bacteria</taxon>
        <taxon>Bacillati</taxon>
        <taxon>Bacillota</taxon>
        <taxon>Clostridia</taxon>
        <taxon>Eubacteriales</taxon>
        <taxon>Proteinivoracaceae</taxon>
        <taxon>Proteinivorax</taxon>
    </lineage>
</organism>
<comment type="similarity">
    <text evidence="1 9">Belongs to the ABC transporter superfamily.</text>
</comment>
<dbReference type="GO" id="GO:0022857">
    <property type="term" value="F:transmembrane transporter activity"/>
    <property type="evidence" value="ECO:0007669"/>
    <property type="project" value="TreeGrafter"/>
</dbReference>
<dbReference type="InterPro" id="IPR003439">
    <property type="entry name" value="ABC_transporter-like_ATP-bd"/>
</dbReference>
<evidence type="ECO:0000256" key="1">
    <source>
        <dbReference type="ARBA" id="ARBA00005417"/>
    </source>
</evidence>
<proteinExistence type="inferred from homology"/>
<dbReference type="GO" id="GO:0005886">
    <property type="term" value="C:plasma membrane"/>
    <property type="evidence" value="ECO:0007669"/>
    <property type="project" value="UniProtKB-SubCell"/>
</dbReference>
<dbReference type="InterPro" id="IPR003593">
    <property type="entry name" value="AAA+_ATPase"/>
</dbReference>
<gene>
    <name evidence="9 11" type="primary">ftsE</name>
    <name evidence="11" type="ORF">PRVXT_000536</name>
</gene>
<keyword evidence="4 9" id="KW-0132">Cell division</keyword>
<evidence type="ECO:0000256" key="3">
    <source>
        <dbReference type="ARBA" id="ARBA00022475"/>
    </source>
</evidence>
<dbReference type="GO" id="GO:0051301">
    <property type="term" value="P:cell division"/>
    <property type="evidence" value="ECO:0007669"/>
    <property type="project" value="UniProtKB-UniRule"/>
</dbReference>
<evidence type="ECO:0000256" key="4">
    <source>
        <dbReference type="ARBA" id="ARBA00022618"/>
    </source>
</evidence>
<dbReference type="PROSITE" id="PS00211">
    <property type="entry name" value="ABC_TRANSPORTER_1"/>
    <property type="match status" value="1"/>
</dbReference>
<dbReference type="EMBL" id="CP158367">
    <property type="protein sequence ID" value="XBX75413.1"/>
    <property type="molecule type" value="Genomic_DNA"/>
</dbReference>
<reference evidence="11" key="1">
    <citation type="journal article" date="2013" name="Extremophiles">
        <title>Proteinivorax tanatarense gen. nov., sp. nov., an anaerobic, haloalkaliphilic, proteolytic bacterium isolated from a decaying algal bloom, and proposal of Proteinivoraceae fam. nov.</title>
        <authorList>
            <person name="Kevbrin V."/>
            <person name="Boltyanskaya Y."/>
            <person name="Zhilina T."/>
            <person name="Kolganova T."/>
            <person name="Lavrentjeva E."/>
            <person name="Kuznetsov B."/>
        </authorList>
    </citation>
    <scope>NUCLEOTIDE SEQUENCE</scope>
    <source>
        <strain evidence="11">Z-910T</strain>
    </source>
</reference>
<dbReference type="Gene3D" id="3.40.50.300">
    <property type="entry name" value="P-loop containing nucleotide triphosphate hydrolases"/>
    <property type="match status" value="1"/>
</dbReference>
<evidence type="ECO:0000256" key="8">
    <source>
        <dbReference type="ARBA" id="ARBA00023306"/>
    </source>
</evidence>
<dbReference type="InterPro" id="IPR017871">
    <property type="entry name" value="ABC_transporter-like_CS"/>
</dbReference>
<feature type="domain" description="ABC transporter" evidence="10">
    <location>
        <begin position="2"/>
        <end position="228"/>
    </location>
</feature>
<reference evidence="11" key="2">
    <citation type="submission" date="2024-06" db="EMBL/GenBank/DDBJ databases">
        <authorList>
            <person name="Petrova K.O."/>
            <person name="Toshchakov S.V."/>
            <person name="Boltjanskaja Y.V."/>
            <person name="Kevbrin V."/>
        </authorList>
    </citation>
    <scope>NUCLEOTIDE SEQUENCE</scope>
    <source>
        <strain evidence="11">Z-910T</strain>
    </source>
</reference>
<keyword evidence="8 9" id="KW-0131">Cell cycle</keyword>
<dbReference type="Pfam" id="PF00005">
    <property type="entry name" value="ABC_tran"/>
    <property type="match status" value="1"/>
</dbReference>
<evidence type="ECO:0000256" key="6">
    <source>
        <dbReference type="ARBA" id="ARBA00022840"/>
    </source>
</evidence>
<evidence type="ECO:0000256" key="5">
    <source>
        <dbReference type="ARBA" id="ARBA00022741"/>
    </source>
</evidence>
<dbReference type="RefSeq" id="WP_350344157.1">
    <property type="nucleotide sequence ID" value="NZ_CP158367.1"/>
</dbReference>
<comment type="subunit">
    <text evidence="9">Homodimer. Forms a membrane-associated complex with FtsX.</text>
</comment>
<evidence type="ECO:0000256" key="2">
    <source>
        <dbReference type="ARBA" id="ARBA00020019"/>
    </source>
</evidence>
<dbReference type="AlphaFoldDB" id="A0AAU7VN66"/>
<dbReference type="FunFam" id="3.40.50.300:FF:000056">
    <property type="entry name" value="Cell division ATP-binding protein FtsE"/>
    <property type="match status" value="1"/>
</dbReference>
<dbReference type="SMART" id="SM00382">
    <property type="entry name" value="AAA"/>
    <property type="match status" value="1"/>
</dbReference>
<protein>
    <recommendedName>
        <fullName evidence="2 9">Cell division ATP-binding protein FtsE</fullName>
    </recommendedName>
</protein>
<dbReference type="InterPro" id="IPR027417">
    <property type="entry name" value="P-loop_NTPase"/>
</dbReference>
<keyword evidence="7 9" id="KW-0472">Membrane</keyword>
<dbReference type="NCBIfam" id="TIGR02673">
    <property type="entry name" value="FtsE"/>
    <property type="match status" value="1"/>
</dbReference>
<evidence type="ECO:0000259" key="10">
    <source>
        <dbReference type="PROSITE" id="PS50893"/>
    </source>
</evidence>
<comment type="function">
    <text evidence="9">Part of the ABC transporter FtsEX involved in cellular division.</text>
</comment>
<name>A0AAU7VN66_9FIRM</name>